<evidence type="ECO:0000256" key="1">
    <source>
        <dbReference type="SAM" id="MobiDB-lite"/>
    </source>
</evidence>
<comment type="caution">
    <text evidence="2">The sequence shown here is derived from an EMBL/GenBank/DDBJ whole genome shotgun (WGS) entry which is preliminary data.</text>
</comment>
<evidence type="ECO:0000313" key="3">
    <source>
        <dbReference type="Proteomes" id="UP001515480"/>
    </source>
</evidence>
<organism evidence="2 3">
    <name type="scientific">Prymnesium parvum</name>
    <name type="common">Toxic golden alga</name>
    <dbReference type="NCBI Taxonomy" id="97485"/>
    <lineage>
        <taxon>Eukaryota</taxon>
        <taxon>Haptista</taxon>
        <taxon>Haptophyta</taxon>
        <taxon>Prymnesiophyceae</taxon>
        <taxon>Prymnesiales</taxon>
        <taxon>Prymnesiaceae</taxon>
        <taxon>Prymnesium</taxon>
    </lineage>
</organism>
<accession>A0AB34JLD1</accession>
<reference evidence="2 3" key="1">
    <citation type="journal article" date="2024" name="Science">
        <title>Giant polyketide synthase enzymes in the biosynthesis of giant marine polyether toxins.</title>
        <authorList>
            <person name="Fallon T.R."/>
            <person name="Shende V.V."/>
            <person name="Wierzbicki I.H."/>
            <person name="Pendleton A.L."/>
            <person name="Watervoot N.F."/>
            <person name="Auber R.P."/>
            <person name="Gonzalez D.J."/>
            <person name="Wisecaver J.H."/>
            <person name="Moore B.S."/>
        </authorList>
    </citation>
    <scope>NUCLEOTIDE SEQUENCE [LARGE SCALE GENOMIC DNA]</scope>
    <source>
        <strain evidence="2 3">12B1</strain>
    </source>
</reference>
<name>A0AB34JLD1_PRYPA</name>
<gene>
    <name evidence="2" type="ORF">AB1Y20_021378</name>
</gene>
<dbReference type="Proteomes" id="UP001515480">
    <property type="component" value="Unassembled WGS sequence"/>
</dbReference>
<feature type="compositionally biased region" description="Basic and acidic residues" evidence="1">
    <location>
        <begin position="89"/>
        <end position="98"/>
    </location>
</feature>
<proteinExistence type="predicted"/>
<dbReference type="EMBL" id="JBGBPQ010000007">
    <property type="protein sequence ID" value="KAL1521723.1"/>
    <property type="molecule type" value="Genomic_DNA"/>
</dbReference>
<protein>
    <submittedName>
        <fullName evidence="2">Uncharacterized protein</fullName>
    </submittedName>
</protein>
<keyword evidence="3" id="KW-1185">Reference proteome</keyword>
<dbReference type="AlphaFoldDB" id="A0AB34JLD1"/>
<feature type="region of interest" description="Disordered" evidence="1">
    <location>
        <begin position="71"/>
        <end position="98"/>
    </location>
</feature>
<sequence length="98" mass="10075">MASAPRLAMPERYSAAAAASVAPVIMERQLGRPRAVVVAHGPANLPFTGGWSLVRALSGQNDGEDGVALEPGQMTSGTMGALSDAPHPGQEDQRAQVL</sequence>
<evidence type="ECO:0000313" key="2">
    <source>
        <dbReference type="EMBL" id="KAL1521723.1"/>
    </source>
</evidence>